<dbReference type="Gene3D" id="2.60.200.20">
    <property type="match status" value="1"/>
</dbReference>
<keyword evidence="8" id="KW-0418">Kinase</keyword>
<dbReference type="PANTHER" id="PTHR24346:SF75">
    <property type="entry name" value="AURORA KINASE"/>
    <property type="match status" value="1"/>
</dbReference>
<accession>A0A1Y1WHV5</accession>
<keyword evidence="9" id="KW-1185">Reference proteome</keyword>
<dbReference type="InterPro" id="IPR000253">
    <property type="entry name" value="FHA_dom"/>
</dbReference>
<feature type="non-terminal residue" evidence="8">
    <location>
        <position position="393"/>
    </location>
</feature>
<feature type="domain" description="Protein kinase" evidence="7">
    <location>
        <begin position="121"/>
        <end position="391"/>
    </location>
</feature>
<dbReference type="SMART" id="SM00240">
    <property type="entry name" value="FHA"/>
    <property type="match status" value="1"/>
</dbReference>
<dbReference type="GO" id="GO:0005737">
    <property type="term" value="C:cytoplasm"/>
    <property type="evidence" value="ECO:0007669"/>
    <property type="project" value="TreeGrafter"/>
</dbReference>
<comment type="similarity">
    <text evidence="1">Belongs to the protein kinase superfamily. CAMK Ser/Thr protein kinase family. CHEK2 subfamily.</text>
</comment>
<evidence type="ECO:0000256" key="4">
    <source>
        <dbReference type="PROSITE-ProRule" id="PRU10141"/>
    </source>
</evidence>
<dbReference type="CDD" id="cd05117">
    <property type="entry name" value="STKc_CAMK"/>
    <property type="match status" value="1"/>
</dbReference>
<feature type="domain" description="FHA" evidence="6">
    <location>
        <begin position="11"/>
        <end position="65"/>
    </location>
</feature>
<comment type="caution">
    <text evidence="8">The sequence shown here is derived from an EMBL/GenBank/DDBJ whole genome shotgun (WGS) entry which is preliminary data.</text>
</comment>
<dbReference type="InterPro" id="IPR017441">
    <property type="entry name" value="Protein_kinase_ATP_BS"/>
</dbReference>
<proteinExistence type="inferred from homology"/>
<dbReference type="GO" id="GO:0035556">
    <property type="term" value="P:intracellular signal transduction"/>
    <property type="evidence" value="ECO:0007669"/>
    <property type="project" value="TreeGrafter"/>
</dbReference>
<dbReference type="Proteomes" id="UP000193922">
    <property type="component" value="Unassembled WGS sequence"/>
</dbReference>
<dbReference type="PROSITE" id="PS00108">
    <property type="entry name" value="PROTEIN_KINASE_ST"/>
    <property type="match status" value="1"/>
</dbReference>
<organism evidence="8 9">
    <name type="scientific">Linderina pennispora</name>
    <dbReference type="NCBI Taxonomy" id="61395"/>
    <lineage>
        <taxon>Eukaryota</taxon>
        <taxon>Fungi</taxon>
        <taxon>Fungi incertae sedis</taxon>
        <taxon>Zoopagomycota</taxon>
        <taxon>Kickxellomycotina</taxon>
        <taxon>Kickxellomycetes</taxon>
        <taxon>Kickxellales</taxon>
        <taxon>Kickxellaceae</taxon>
        <taxon>Linderina</taxon>
    </lineage>
</organism>
<keyword evidence="3 4" id="KW-0067">ATP-binding</keyword>
<dbReference type="FunFam" id="3.30.200.20:FF:000042">
    <property type="entry name" value="Aurora kinase A"/>
    <property type="match status" value="1"/>
</dbReference>
<dbReference type="InterPro" id="IPR008984">
    <property type="entry name" value="SMAD_FHA_dom_sf"/>
</dbReference>
<dbReference type="PANTHER" id="PTHR24346">
    <property type="entry name" value="MAP/MICROTUBULE AFFINITY-REGULATING KINASE"/>
    <property type="match status" value="1"/>
</dbReference>
<protein>
    <submittedName>
        <fullName evidence="8">Pkinase-domain-containing protein</fullName>
    </submittedName>
</protein>
<dbReference type="Pfam" id="PF00069">
    <property type="entry name" value="Pkinase"/>
    <property type="match status" value="1"/>
</dbReference>
<dbReference type="FunFam" id="1.10.510.10:FF:000571">
    <property type="entry name" value="Maternal embryonic leucine zipper kinase"/>
    <property type="match status" value="1"/>
</dbReference>
<reference evidence="8 9" key="1">
    <citation type="submission" date="2016-07" db="EMBL/GenBank/DDBJ databases">
        <title>Pervasive Adenine N6-methylation of Active Genes in Fungi.</title>
        <authorList>
            <consortium name="DOE Joint Genome Institute"/>
            <person name="Mondo S.J."/>
            <person name="Dannebaum R.O."/>
            <person name="Kuo R.C."/>
            <person name="Labutti K."/>
            <person name="Haridas S."/>
            <person name="Kuo A."/>
            <person name="Salamov A."/>
            <person name="Ahrendt S.R."/>
            <person name="Lipzen A."/>
            <person name="Sullivan W."/>
            <person name="Andreopoulos W.B."/>
            <person name="Clum A."/>
            <person name="Lindquist E."/>
            <person name="Daum C."/>
            <person name="Ramamoorthy G.K."/>
            <person name="Gryganskyi A."/>
            <person name="Culley D."/>
            <person name="Magnuson J.K."/>
            <person name="James T.Y."/>
            <person name="O'Malley M.A."/>
            <person name="Stajich J.E."/>
            <person name="Spatafora J.W."/>
            <person name="Visel A."/>
            <person name="Grigoriev I.V."/>
        </authorList>
    </citation>
    <scope>NUCLEOTIDE SEQUENCE [LARGE SCALE GENOMIC DNA]</scope>
    <source>
        <strain evidence="8 9">ATCC 12442</strain>
    </source>
</reference>
<dbReference type="SUPFAM" id="SSF56112">
    <property type="entry name" value="Protein kinase-like (PK-like)"/>
    <property type="match status" value="1"/>
</dbReference>
<evidence type="ECO:0000313" key="8">
    <source>
        <dbReference type="EMBL" id="ORX73150.1"/>
    </source>
</evidence>
<evidence type="ECO:0000256" key="1">
    <source>
        <dbReference type="ARBA" id="ARBA00005575"/>
    </source>
</evidence>
<dbReference type="RefSeq" id="XP_040746490.1">
    <property type="nucleotide sequence ID" value="XM_040884464.1"/>
</dbReference>
<dbReference type="GO" id="GO:0004674">
    <property type="term" value="F:protein serine/threonine kinase activity"/>
    <property type="evidence" value="ECO:0007669"/>
    <property type="project" value="UniProtKB-KW"/>
</dbReference>
<dbReference type="OrthoDB" id="331699at2759"/>
<gene>
    <name evidence="8" type="ORF">DL89DRAFT_220611</name>
</gene>
<dbReference type="PROSITE" id="PS00107">
    <property type="entry name" value="PROTEIN_KINASE_ATP"/>
    <property type="match status" value="1"/>
</dbReference>
<dbReference type="EMBL" id="MCFD01000002">
    <property type="protein sequence ID" value="ORX73150.1"/>
    <property type="molecule type" value="Genomic_DNA"/>
</dbReference>
<dbReference type="PROSITE" id="PS50011">
    <property type="entry name" value="PROTEIN_KINASE_DOM"/>
    <property type="match status" value="1"/>
</dbReference>
<dbReference type="AlphaFoldDB" id="A0A1Y1WHV5"/>
<dbReference type="Gene3D" id="1.10.510.10">
    <property type="entry name" value="Transferase(Phosphotransferase) domain 1"/>
    <property type="match status" value="1"/>
</dbReference>
<dbReference type="GO" id="GO:0005524">
    <property type="term" value="F:ATP binding"/>
    <property type="evidence" value="ECO:0007669"/>
    <property type="project" value="UniProtKB-UniRule"/>
</dbReference>
<keyword evidence="8" id="KW-0808">Transferase</keyword>
<name>A0A1Y1WHV5_9FUNG</name>
<keyword evidence="2 4" id="KW-0547">Nucleotide-binding</keyword>
<evidence type="ECO:0000256" key="5">
    <source>
        <dbReference type="RuleBase" id="RU000304"/>
    </source>
</evidence>
<evidence type="ECO:0000259" key="7">
    <source>
        <dbReference type="PROSITE" id="PS50011"/>
    </source>
</evidence>
<evidence type="ECO:0000256" key="2">
    <source>
        <dbReference type="ARBA" id="ARBA00022741"/>
    </source>
</evidence>
<dbReference type="SMART" id="SM00220">
    <property type="entry name" value="S_TKc"/>
    <property type="match status" value="1"/>
</dbReference>
<dbReference type="InterPro" id="IPR008271">
    <property type="entry name" value="Ser/Thr_kinase_AS"/>
</dbReference>
<dbReference type="Pfam" id="PF00498">
    <property type="entry name" value="FHA"/>
    <property type="match status" value="1"/>
</dbReference>
<feature type="binding site" evidence="4">
    <location>
        <position position="150"/>
    </location>
    <ligand>
        <name>ATP</name>
        <dbReference type="ChEBI" id="CHEBI:30616"/>
    </ligand>
</feature>
<dbReference type="GeneID" id="63801112"/>
<dbReference type="InterPro" id="IPR000719">
    <property type="entry name" value="Prot_kinase_dom"/>
</dbReference>
<dbReference type="SUPFAM" id="SSF49879">
    <property type="entry name" value="SMAD/FHA domain"/>
    <property type="match status" value="1"/>
</dbReference>
<evidence type="ECO:0000259" key="6">
    <source>
        <dbReference type="PROSITE" id="PS50006"/>
    </source>
</evidence>
<keyword evidence="5" id="KW-0723">Serine/threonine-protein kinase</keyword>
<evidence type="ECO:0000313" key="9">
    <source>
        <dbReference type="Proteomes" id="UP000193922"/>
    </source>
</evidence>
<dbReference type="STRING" id="61395.A0A1Y1WHV5"/>
<sequence>MTVSKLLGDGYMIGRLNKCDIVLDRNYVSNTHCRLYMEEDPQTNQQSLYIVDVSTNGTYINDQILGRDNRTLLFHMDRVGFLQAIDALPSDVALEYSVELANSSNQTTGQPKFDPEVLRVYDFKREIGAGNFAKVWMAIHKPTGTACACKVINKKRHLFSSGLSKVFEREVSILKQLKQAHVVPLHELHIDKERIYIFMEYLDGGDLFSYLSEHGPFTESGCRPIFKQICSAVRYLHSNGVTHRDLKLDNILIKKTPSGAIASVKIADFGLARAVSDGDLMRTICGTPSYLAPEIICRNSTSTPYSKSVDIWALGVVLYALHLNSFPFSKMLLTGETGKSIESYLKASKLTDSNLKYIRLSESLRNLIEGMLNIDPELRITIDATVLHPWVQT</sequence>
<dbReference type="PROSITE" id="PS50006">
    <property type="entry name" value="FHA_DOMAIN"/>
    <property type="match status" value="1"/>
</dbReference>
<dbReference type="InterPro" id="IPR011009">
    <property type="entry name" value="Kinase-like_dom_sf"/>
</dbReference>
<evidence type="ECO:0000256" key="3">
    <source>
        <dbReference type="ARBA" id="ARBA00022840"/>
    </source>
</evidence>